<comment type="caution">
    <text evidence="2">The sequence shown here is derived from an EMBL/GenBank/DDBJ whole genome shotgun (WGS) entry which is preliminary data.</text>
</comment>
<evidence type="ECO:0000313" key="2">
    <source>
        <dbReference type="EMBL" id="CAF1586556.1"/>
    </source>
</evidence>
<dbReference type="AlphaFoldDB" id="A0A815ZU27"/>
<dbReference type="Proteomes" id="UP000681722">
    <property type="component" value="Unassembled WGS sequence"/>
</dbReference>
<proteinExistence type="predicted"/>
<dbReference type="OrthoDB" id="6782675at2759"/>
<evidence type="ECO:0000313" key="4">
    <source>
        <dbReference type="EMBL" id="CAF4456394.1"/>
    </source>
</evidence>
<dbReference type="Proteomes" id="UP000663829">
    <property type="component" value="Unassembled WGS sequence"/>
</dbReference>
<protein>
    <submittedName>
        <fullName evidence="2">Uncharacterized protein</fullName>
    </submittedName>
</protein>
<keyword evidence="5" id="KW-1185">Reference proteome</keyword>
<evidence type="ECO:0000313" key="5">
    <source>
        <dbReference type="Proteomes" id="UP000663829"/>
    </source>
</evidence>
<dbReference type="Proteomes" id="UP000677228">
    <property type="component" value="Unassembled WGS sequence"/>
</dbReference>
<reference evidence="2" key="1">
    <citation type="submission" date="2021-02" db="EMBL/GenBank/DDBJ databases">
        <authorList>
            <person name="Nowell W R."/>
        </authorList>
    </citation>
    <scope>NUCLEOTIDE SEQUENCE</scope>
</reference>
<dbReference type="EMBL" id="CAJNOK010046944">
    <property type="protein sequence ID" value="CAF1585497.1"/>
    <property type="molecule type" value="Genomic_DNA"/>
</dbReference>
<organism evidence="2 5">
    <name type="scientific">Didymodactylos carnosus</name>
    <dbReference type="NCBI Taxonomy" id="1234261"/>
    <lineage>
        <taxon>Eukaryota</taxon>
        <taxon>Metazoa</taxon>
        <taxon>Spiralia</taxon>
        <taxon>Gnathifera</taxon>
        <taxon>Rotifera</taxon>
        <taxon>Eurotatoria</taxon>
        <taxon>Bdelloidea</taxon>
        <taxon>Philodinida</taxon>
        <taxon>Philodinidae</taxon>
        <taxon>Didymodactylos</taxon>
    </lineage>
</organism>
<dbReference type="EMBL" id="CAJNOQ010032713">
    <property type="protein sequence ID" value="CAF1586556.1"/>
    <property type="molecule type" value="Genomic_DNA"/>
</dbReference>
<dbReference type="Proteomes" id="UP000682733">
    <property type="component" value="Unassembled WGS sequence"/>
</dbReference>
<accession>A0A815ZU27</accession>
<evidence type="ECO:0000313" key="1">
    <source>
        <dbReference type="EMBL" id="CAF1585497.1"/>
    </source>
</evidence>
<dbReference type="EMBL" id="CAJOBC010098766">
    <property type="protein sequence ID" value="CAF4456394.1"/>
    <property type="molecule type" value="Genomic_DNA"/>
</dbReference>
<dbReference type="EMBL" id="CAJOBA010070169">
    <property type="protein sequence ID" value="CAF4386788.1"/>
    <property type="molecule type" value="Genomic_DNA"/>
</dbReference>
<evidence type="ECO:0000313" key="3">
    <source>
        <dbReference type="EMBL" id="CAF4386788.1"/>
    </source>
</evidence>
<sequence>MVKMNKMVRKLELDLKLLKKCKEENLFPKFVKFKLSNPRLGDDVKINDCYLNILNAEIKFKKRQLSRRHRIYNRLRCNFQDYVTVLEYARCIRIMDGIVREEVEKWSKTHSTKLKDLRDAQGIDNTIIRLDPVKNLSSHMLSSVEHEALCNALHHAYPFTNIDQIQLISNMEYFYARLLGVKTSFYHWEENRLMN</sequence>
<gene>
    <name evidence="2" type="ORF">GPM918_LOCUS41456</name>
    <name evidence="1" type="ORF">OVA965_LOCUS41233</name>
    <name evidence="4" type="ORF">SRO942_LOCUS42506</name>
    <name evidence="3" type="ORF">TMI583_LOCUS42824</name>
</gene>
<name>A0A815ZU27_9BILA</name>